<comment type="caution">
    <text evidence="2">The sequence shown here is derived from an EMBL/GenBank/DDBJ whole genome shotgun (WGS) entry which is preliminary data.</text>
</comment>
<dbReference type="InterPro" id="IPR015943">
    <property type="entry name" value="WD40/YVTN_repeat-like_dom_sf"/>
</dbReference>
<dbReference type="Proteomes" id="UP000766570">
    <property type="component" value="Unassembled WGS sequence"/>
</dbReference>
<proteinExistence type="predicted"/>
<evidence type="ECO:0008006" key="4">
    <source>
        <dbReference type="Google" id="ProtNLM"/>
    </source>
</evidence>
<dbReference type="SUPFAM" id="SSF75011">
    <property type="entry name" value="3-carboxy-cis,cis-mucoante lactonizing enzyme"/>
    <property type="match status" value="1"/>
</dbReference>
<feature type="region of interest" description="Disordered" evidence="1">
    <location>
        <begin position="651"/>
        <end position="683"/>
    </location>
</feature>
<feature type="region of interest" description="Disordered" evidence="1">
    <location>
        <begin position="892"/>
        <end position="912"/>
    </location>
</feature>
<dbReference type="InterPro" id="IPR011044">
    <property type="entry name" value="Quino_amine_DH_bsu"/>
</dbReference>
<dbReference type="SUPFAM" id="SSF50969">
    <property type="entry name" value="YVTN repeat-like/Quinoprotein amine dehydrogenase"/>
    <property type="match status" value="1"/>
</dbReference>
<protein>
    <recommendedName>
        <fullName evidence="4">Collagen-like protein</fullName>
    </recommendedName>
</protein>
<evidence type="ECO:0000313" key="2">
    <source>
        <dbReference type="EMBL" id="MBP2375170.1"/>
    </source>
</evidence>
<accession>A0ABS4WG30</accession>
<dbReference type="RefSeq" id="WP_209908468.1">
    <property type="nucleotide sequence ID" value="NZ_BAAAMI010000008.1"/>
</dbReference>
<evidence type="ECO:0000313" key="3">
    <source>
        <dbReference type="Proteomes" id="UP000766570"/>
    </source>
</evidence>
<name>A0ABS4WG30_9MICC</name>
<dbReference type="EMBL" id="JAGIOE010000001">
    <property type="protein sequence ID" value="MBP2375170.1"/>
    <property type="molecule type" value="Genomic_DNA"/>
</dbReference>
<gene>
    <name evidence="2" type="ORF">JOF46_003082</name>
</gene>
<dbReference type="Gene3D" id="2.130.10.10">
    <property type="entry name" value="YVTN repeat-like/Quinoprotein amine dehydrogenase"/>
    <property type="match status" value="1"/>
</dbReference>
<organism evidence="2 3">
    <name type="scientific">Paeniglutamicibacter psychrophenolicus</name>
    <dbReference type="NCBI Taxonomy" id="257454"/>
    <lineage>
        <taxon>Bacteria</taxon>
        <taxon>Bacillati</taxon>
        <taxon>Actinomycetota</taxon>
        <taxon>Actinomycetes</taxon>
        <taxon>Micrococcales</taxon>
        <taxon>Micrococcaceae</taxon>
        <taxon>Paeniglutamicibacter</taxon>
    </lineage>
</organism>
<dbReference type="Gene3D" id="1.20.5.320">
    <property type="entry name" value="6-Phosphogluconate Dehydrogenase, domain 3"/>
    <property type="match status" value="1"/>
</dbReference>
<reference evidence="2 3" key="1">
    <citation type="submission" date="2021-03" db="EMBL/GenBank/DDBJ databases">
        <title>Sequencing the genomes of 1000 actinobacteria strains.</title>
        <authorList>
            <person name="Klenk H.-P."/>
        </authorList>
    </citation>
    <scope>NUCLEOTIDE SEQUENCE [LARGE SCALE GENOMIC DNA]</scope>
    <source>
        <strain evidence="2 3">DSM 15454</strain>
    </source>
</reference>
<keyword evidence="3" id="KW-1185">Reference proteome</keyword>
<sequence length="912" mass="95081">MLSDPTGSCLPCGLHQPKRNTYFEGKFLLAGDFIAEQDYHRGHRHLHNSLLHGTGTVCGLKLIEHPAPGCQREYLVLEPGMALDCCGREIVVPERTLVRVAEQLAKDPDLAAALDGSRQLMVGIAACDSGVEPVPAILPGCSDPGSPTEYGRIAEGYELVLLAAEPAALVPDGTPMVPKLSWVHTIALGGQLPRGMHDNQAEGLLQLAVDSTAGGSHLYLHGRNTHDLRVVLEGPASLTDTAAMREARLLLAAGLGFDGGPEAGVAFWHTASAATAAGPAGVLPIAAQTLRMAVSPGSGLLMVLAAPDAETAALRSYAPAQIQDWLAGGGAPEDAPAPLGTLEFDHGFGGPGDPAARGAAMLRFSHDGRFLALAAPATADQAHVYLIEVAAFNGGSMTQAQAVPAGIPAGTDTVGLDWSLDDAYLYLLANDPDGETPAMELHRYAMTGDGISLERQGRGVHLEGSARDLAVAPTETRAYLLLQDAGGIGRLGTVDIERVKSVSDPDPEPVELSADAIRIDGDVRALELTGNGARLYVAAGDADPETQPARGLLAVIEVQEDDCAIHLDRQLDHCAGCGQGAGGCGCTPAAGDTGAVVILGHLPGYLAGQAPRMRNAGNALAGDVAIDNLTYRSIVPSSETLREIIRCMLDRGIDTGPPGPRGDPGKDGIDGADGTDGAAGTDGAGIDDATLQYVADLEEPTVRIIEDASGQRILDIDLPAPQAAALPEVNPIIATSWVHGGAYEPRLGDFSKDMHELGVALAFEHPVSTEPFLRDQKLGRNMLAYLQRLVSFDGGTFGWANISRVEPVPLAPEIELDGTLLRNWTLDPNARQAPGFALLANDVGFESGELLRIVFYADFILDTEGRPVAGAHLGGQLPSGGGPGGTFRSWFSTPVPIDQAPPPAPKRKGSTR</sequence>
<evidence type="ECO:0000256" key="1">
    <source>
        <dbReference type="SAM" id="MobiDB-lite"/>
    </source>
</evidence>